<dbReference type="GO" id="GO:0051754">
    <property type="term" value="P:meiotic sister chromatid cohesion, centromeric"/>
    <property type="evidence" value="ECO:0007669"/>
    <property type="project" value="TreeGrafter"/>
</dbReference>
<dbReference type="PROSITE" id="PS51489">
    <property type="entry name" value="BUB1_N"/>
    <property type="match status" value="1"/>
</dbReference>
<reference evidence="3 4" key="1">
    <citation type="submission" date="2014-02" db="EMBL/GenBank/DDBJ databases">
        <title>Transposable element dynamics among asymbiotic and ectomycorrhizal Amanita fungi.</title>
        <authorList>
            <consortium name="DOE Joint Genome Institute"/>
            <person name="Hess J."/>
            <person name="Skrede I."/>
            <person name="Wolfe B."/>
            <person name="LaButti K."/>
            <person name="Ohm R.A."/>
            <person name="Grigoriev I.V."/>
            <person name="Pringle A."/>
        </authorList>
    </citation>
    <scope>NUCLEOTIDE SEQUENCE [LARGE SCALE GENOMIC DNA]</scope>
    <source>
        <strain evidence="3 4">SKay4041</strain>
    </source>
</reference>
<sequence>MSTPEDVFTDQDQEPAIVDFDLLEAAKENVQPLATGRRATALSALLATPHAQREAKLSATRNRLRINVELALEDEEGDPLDAYTRLVNWTLENYPQGHTAESGLLELLEEATRVLKDDRDGKWKQEMKYLRLWLLYASYVEKPTVIYRFLIANEIGTNHALLYEECAAVLERDGRKKDADDIYTLGIARKASPLDHLQSRYGEFQKRMLSNASLPQTAGATLGVSSSGGTSSTLESRSTSRSQRAALSTTRLGSAGTASGSSRPAATPAASASNSRLQVFVDPSGGETEAAEAASNAWPELGTRKSRIKENIPEVKKLSGTTLKQGSRSSKRVSSGSGSTSAGASSSSRIVPYRDPDPAEMPPPAAPASKKKMGFIPFVDDAEKTPASPVTPTTPRFVPFRDEDMAAGTSGAGSEFEPIMKDKKAGLKSSVPATEAEALRKDPLKNYGPGVALSASNDG</sequence>
<feature type="compositionally biased region" description="Low complexity" evidence="1">
    <location>
        <begin position="287"/>
        <end position="300"/>
    </location>
</feature>
<dbReference type="GO" id="GO:0032991">
    <property type="term" value="C:protein-containing complex"/>
    <property type="evidence" value="ECO:0007669"/>
    <property type="project" value="UniProtKB-ARBA"/>
</dbReference>
<evidence type="ECO:0000313" key="3">
    <source>
        <dbReference type="EMBL" id="PFH50623.1"/>
    </source>
</evidence>
<dbReference type="Proteomes" id="UP000242287">
    <property type="component" value="Unassembled WGS sequence"/>
</dbReference>
<dbReference type="EMBL" id="KZ302000">
    <property type="protein sequence ID" value="PFH50623.1"/>
    <property type="molecule type" value="Genomic_DNA"/>
</dbReference>
<dbReference type="OrthoDB" id="248495at2759"/>
<dbReference type="GO" id="GO:0007094">
    <property type="term" value="P:mitotic spindle assembly checkpoint signaling"/>
    <property type="evidence" value="ECO:0007669"/>
    <property type="project" value="InterPro"/>
</dbReference>
<dbReference type="GO" id="GO:0005634">
    <property type="term" value="C:nucleus"/>
    <property type="evidence" value="ECO:0007669"/>
    <property type="project" value="TreeGrafter"/>
</dbReference>
<dbReference type="SMART" id="SM00777">
    <property type="entry name" value="Mad3_BUB1_I"/>
    <property type="match status" value="1"/>
</dbReference>
<evidence type="ECO:0000259" key="2">
    <source>
        <dbReference type="PROSITE" id="PS51489"/>
    </source>
</evidence>
<dbReference type="STRING" id="703135.A0A2A9NSI9"/>
<dbReference type="PANTHER" id="PTHR14030">
    <property type="entry name" value="MITOTIC CHECKPOINT SERINE/THREONINE-PROTEIN KINASE BUB1"/>
    <property type="match status" value="1"/>
</dbReference>
<organism evidence="3 4">
    <name type="scientific">Amanita thiersii Skay4041</name>
    <dbReference type="NCBI Taxonomy" id="703135"/>
    <lineage>
        <taxon>Eukaryota</taxon>
        <taxon>Fungi</taxon>
        <taxon>Dikarya</taxon>
        <taxon>Basidiomycota</taxon>
        <taxon>Agaricomycotina</taxon>
        <taxon>Agaricomycetes</taxon>
        <taxon>Agaricomycetidae</taxon>
        <taxon>Agaricales</taxon>
        <taxon>Pluteineae</taxon>
        <taxon>Amanitaceae</taxon>
        <taxon>Amanita</taxon>
    </lineage>
</organism>
<feature type="compositionally biased region" description="Low complexity" evidence="1">
    <location>
        <begin position="326"/>
        <end position="349"/>
    </location>
</feature>
<dbReference type="FunFam" id="1.25.40.430:FF:000003">
    <property type="entry name" value="Checkpoint serine/threonine-protein kinase BUB1"/>
    <property type="match status" value="1"/>
</dbReference>
<feature type="region of interest" description="Disordered" evidence="1">
    <location>
        <begin position="220"/>
        <end position="459"/>
    </location>
</feature>
<dbReference type="AlphaFoldDB" id="A0A2A9NSI9"/>
<dbReference type="InterPro" id="IPR013212">
    <property type="entry name" value="Mad3/Bub1_I"/>
</dbReference>
<feature type="domain" description="BUB1 N-terminal" evidence="2">
    <location>
        <begin position="68"/>
        <end position="238"/>
    </location>
</feature>
<dbReference type="PANTHER" id="PTHR14030:SF4">
    <property type="entry name" value="BUB1 KINASE, ISOFORM A-RELATED"/>
    <property type="match status" value="1"/>
</dbReference>
<evidence type="ECO:0000313" key="4">
    <source>
        <dbReference type="Proteomes" id="UP000242287"/>
    </source>
</evidence>
<protein>
    <recommendedName>
        <fullName evidence="2">BUB1 N-terminal domain-containing protein</fullName>
    </recommendedName>
</protein>
<dbReference type="Pfam" id="PF08311">
    <property type="entry name" value="Mad3_BUB1_I"/>
    <property type="match status" value="1"/>
</dbReference>
<proteinExistence type="predicted"/>
<dbReference type="GO" id="GO:0004672">
    <property type="term" value="F:protein kinase activity"/>
    <property type="evidence" value="ECO:0007669"/>
    <property type="project" value="TreeGrafter"/>
</dbReference>
<evidence type="ECO:0000256" key="1">
    <source>
        <dbReference type="SAM" id="MobiDB-lite"/>
    </source>
</evidence>
<keyword evidence="4" id="KW-1185">Reference proteome</keyword>
<name>A0A2A9NSI9_9AGAR</name>
<feature type="compositionally biased region" description="Basic and acidic residues" evidence="1">
    <location>
        <begin position="308"/>
        <end position="317"/>
    </location>
</feature>
<dbReference type="InterPro" id="IPR015661">
    <property type="entry name" value="Bub1/Mad3"/>
</dbReference>
<accession>A0A2A9NSI9</accession>
<dbReference type="Gene3D" id="1.25.40.430">
    <property type="match status" value="1"/>
</dbReference>
<gene>
    <name evidence="3" type="ORF">AMATHDRAFT_75515</name>
</gene>
<feature type="compositionally biased region" description="Low complexity" evidence="1">
    <location>
        <begin position="220"/>
        <end position="273"/>
    </location>
</feature>